<protein>
    <recommendedName>
        <fullName evidence="4">MG2 domain-containing protein</fullName>
    </recommendedName>
</protein>
<gene>
    <name evidence="2" type="ORF">HQ865_04140</name>
</gene>
<reference evidence="2 3" key="1">
    <citation type="submission" date="2020-05" db="EMBL/GenBank/DDBJ databases">
        <title>Mucilaginibacter mali sp. nov.</title>
        <authorList>
            <person name="Kim H.S."/>
            <person name="Lee K.C."/>
            <person name="Suh M.K."/>
            <person name="Kim J.-S."/>
            <person name="Han K.-I."/>
            <person name="Eom M.K."/>
            <person name="Shin Y.K."/>
            <person name="Lee J.-S."/>
        </authorList>
    </citation>
    <scope>NUCLEOTIDE SEQUENCE [LARGE SCALE GENOMIC DNA]</scope>
    <source>
        <strain evidence="2 3">G2-14</strain>
    </source>
</reference>
<evidence type="ECO:0000313" key="3">
    <source>
        <dbReference type="Proteomes" id="UP000505355"/>
    </source>
</evidence>
<dbReference type="RefSeq" id="WP_173413673.1">
    <property type="nucleotide sequence ID" value="NZ_CP054139.1"/>
</dbReference>
<dbReference type="EMBL" id="CP054139">
    <property type="protein sequence ID" value="QKJ28975.1"/>
    <property type="molecule type" value="Genomic_DNA"/>
</dbReference>
<accession>A0A7D4TTF7</accession>
<keyword evidence="1" id="KW-0732">Signal</keyword>
<sequence>MMFKLAMRMAILILLTIGNMVVRAQGNNPMVDSILKHAAYYHVKNPVSLMFVHLDKTVYVNNDMMWFTAYLLGVKAHEAAGHQVLSAALVNNNDQKIAVQGRFVMSRGLAYGNMMIPDSVPPGHYSFVAYTNRMLNGKPQVCFVQAITLKTVTEPNFNVELALDTMYHDPANMRVLLKADSRSTPLDGASVSYFLGKNAKTRVAGKAKTNVIGSYTIMLPRDRINATQHNLEVQVKSGADVKTLHLDIPVKRPAVAIGFYPEGGHLIENIVSRVGWEVKTPGGTAIKTDAVLYINGNPADTIHTDSFGMGVFSINPQVNATYAVKLLDNDYDTELHPLPAALKAGVVVRVADAIINDSLRLQLRAQQVGRVTLLVHNYRQVYSATPLTVSQAARGVKVDMSAIPRGISCITVLDSLNRPCAERLFFAHYNQRPRLSINIDNTDPLLRQKVSVKLKLNENNGHPQQGIVSVACVQDSRFEVKNDNNIENYVYLQSEIDDLPVKERLMGSAELDLQYLNELLLIRGWSKYKWLDMMKTSEADTIIRNDSLFYAGTITHFGNKLKKPVEVLLMKDSSAMNMIASTATGGFTLANNQLYTPADKKVHLIVSGSSSDYLIDVADPYPDRNKQLAKDIEPVMFEPPIVQSTKELVLKGFEHTTHLKEVVIKSSNSRNFKHGFAVNANACGDYVCPYHILNCPNHTSDPGNHAPQQGEMVHMGGQGLTPYYGCSDEVPKGGMLIFQGIYAAREFYGADYAKINPTEPDYLSTICWKHGVGISSEKETEISFYTSDITGKFRIVVQGITNSDVVYGEDSFTVRKKSP</sequence>
<feature type="signal peptide" evidence="1">
    <location>
        <begin position="1"/>
        <end position="24"/>
    </location>
</feature>
<dbReference type="Gene3D" id="2.60.40.1930">
    <property type="match status" value="1"/>
</dbReference>
<feature type="chain" id="PRO_5028972169" description="MG2 domain-containing protein" evidence="1">
    <location>
        <begin position="25"/>
        <end position="819"/>
    </location>
</feature>
<dbReference type="Proteomes" id="UP000505355">
    <property type="component" value="Chromosome"/>
</dbReference>
<proteinExistence type="predicted"/>
<evidence type="ECO:0000313" key="2">
    <source>
        <dbReference type="EMBL" id="QKJ28975.1"/>
    </source>
</evidence>
<dbReference type="AlphaFoldDB" id="A0A7D4TTF7"/>
<evidence type="ECO:0008006" key="4">
    <source>
        <dbReference type="Google" id="ProtNLM"/>
    </source>
</evidence>
<dbReference type="KEGG" id="mmab:HQ865_04140"/>
<name>A0A7D4TTF7_9SPHI</name>
<organism evidence="2 3">
    <name type="scientific">Mucilaginibacter mali</name>
    <dbReference type="NCBI Taxonomy" id="2740462"/>
    <lineage>
        <taxon>Bacteria</taxon>
        <taxon>Pseudomonadati</taxon>
        <taxon>Bacteroidota</taxon>
        <taxon>Sphingobacteriia</taxon>
        <taxon>Sphingobacteriales</taxon>
        <taxon>Sphingobacteriaceae</taxon>
        <taxon>Mucilaginibacter</taxon>
    </lineage>
</organism>
<evidence type="ECO:0000256" key="1">
    <source>
        <dbReference type="SAM" id="SignalP"/>
    </source>
</evidence>
<keyword evidence="3" id="KW-1185">Reference proteome</keyword>